<comment type="catalytic activity">
    <reaction evidence="9">
        <text>3 propionate 3-nitronate + 3 O2 + H2O = 3 3-oxopropanoate + 2 nitrate + nitrite + H2O2 + 3 H(+)</text>
        <dbReference type="Rhea" id="RHEA:57332"/>
        <dbReference type="ChEBI" id="CHEBI:15377"/>
        <dbReference type="ChEBI" id="CHEBI:15378"/>
        <dbReference type="ChEBI" id="CHEBI:15379"/>
        <dbReference type="ChEBI" id="CHEBI:16240"/>
        <dbReference type="ChEBI" id="CHEBI:16301"/>
        <dbReference type="ChEBI" id="CHEBI:17632"/>
        <dbReference type="ChEBI" id="CHEBI:33190"/>
        <dbReference type="ChEBI" id="CHEBI:136067"/>
    </reaction>
</comment>
<dbReference type="Gene3D" id="3.20.20.70">
    <property type="entry name" value="Aldolase class I"/>
    <property type="match status" value="1"/>
</dbReference>
<evidence type="ECO:0000256" key="9">
    <source>
        <dbReference type="ARBA" id="ARBA00049401"/>
    </source>
</evidence>
<dbReference type="InterPro" id="IPR004136">
    <property type="entry name" value="NMO"/>
</dbReference>
<reference evidence="10 11" key="1">
    <citation type="journal article" date="2019" name="Int. J. Syst. Evol. Microbiol.">
        <title>The Global Catalogue of Microorganisms (GCM) 10K type strain sequencing project: providing services to taxonomists for standard genome sequencing and annotation.</title>
        <authorList>
            <consortium name="The Broad Institute Genomics Platform"/>
            <consortium name="The Broad Institute Genome Sequencing Center for Infectious Disease"/>
            <person name="Wu L."/>
            <person name="Ma J."/>
        </authorList>
    </citation>
    <scope>NUCLEOTIDE SEQUENCE [LARGE SCALE GENOMIC DNA]</scope>
    <source>
        <strain evidence="10 11">JCM 11813</strain>
    </source>
</reference>
<dbReference type="SUPFAM" id="SSF51412">
    <property type="entry name" value="Inosine monophosphate dehydrogenase (IMPDH)"/>
    <property type="match status" value="1"/>
</dbReference>
<keyword evidence="3" id="KW-0216">Detoxification</keyword>
<dbReference type="RefSeq" id="WP_343908582.1">
    <property type="nucleotide sequence ID" value="NZ_BAAAJE010000016.1"/>
</dbReference>
<evidence type="ECO:0000256" key="8">
    <source>
        <dbReference type="ARBA" id="ARBA00031155"/>
    </source>
</evidence>
<comment type="cofactor">
    <cofactor evidence="1">
        <name>FMN</name>
        <dbReference type="ChEBI" id="CHEBI:58210"/>
    </cofactor>
</comment>
<keyword evidence="11" id="KW-1185">Reference proteome</keyword>
<name>A0ABN1UHI9_9ACTN</name>
<sequence length="338" mass="34381">MSALGLGGMPVLAAPMAGGPSTPALVVAAAAVGSYGFLPGGYRSAAQFADDLAAVRASTEDVGVNLFVPDDGDVDRAAVLAYRDRLAPELERAGLAVPEPRWADDDDWQAKLDLLVERPVPWVSFTFGLPGPETAARLRRAGSRLLATVTDPGEARAAAALGVDGLVVQSAAAGGHRGTFDQHRTPDDTPLVDLVAGARAATGLPVVAAGGVAGAGQVASLLHAGADAVQVGTALLLADEAGTRPVHRAALADVAQFPETVTMRAFTGRVARGLRNRFSATYDAAAPAGYPTVHHLTAPPRAWAAANGEPHLLHLWAGTGHRSVRSGPAGAVLASLVP</sequence>
<evidence type="ECO:0000313" key="10">
    <source>
        <dbReference type="EMBL" id="GAA1150965.1"/>
    </source>
</evidence>
<dbReference type="PANTHER" id="PTHR42747">
    <property type="entry name" value="NITRONATE MONOOXYGENASE-RELATED"/>
    <property type="match status" value="1"/>
</dbReference>
<dbReference type="Pfam" id="PF03060">
    <property type="entry name" value="NMO"/>
    <property type="match status" value="1"/>
</dbReference>
<dbReference type="EMBL" id="BAAAJE010000016">
    <property type="protein sequence ID" value="GAA1150965.1"/>
    <property type="molecule type" value="Genomic_DNA"/>
</dbReference>
<accession>A0ABN1UHI9</accession>
<organism evidence="10 11">
    <name type="scientific">Nocardioides aquiterrae</name>
    <dbReference type="NCBI Taxonomy" id="203799"/>
    <lineage>
        <taxon>Bacteria</taxon>
        <taxon>Bacillati</taxon>
        <taxon>Actinomycetota</taxon>
        <taxon>Actinomycetes</taxon>
        <taxon>Propionibacteriales</taxon>
        <taxon>Nocardioidaceae</taxon>
        <taxon>Nocardioides</taxon>
    </lineage>
</organism>
<dbReference type="PROSITE" id="PS00912">
    <property type="entry name" value="DHODEHASE_2"/>
    <property type="match status" value="1"/>
</dbReference>
<keyword evidence="6" id="KW-0560">Oxidoreductase</keyword>
<dbReference type="GO" id="GO:0004497">
    <property type="term" value="F:monooxygenase activity"/>
    <property type="evidence" value="ECO:0007669"/>
    <property type="project" value="UniProtKB-KW"/>
</dbReference>
<dbReference type="InterPro" id="IPR001295">
    <property type="entry name" value="Dihydroorotate_DH_CS"/>
</dbReference>
<keyword evidence="5" id="KW-0288">FMN</keyword>
<dbReference type="PANTHER" id="PTHR42747:SF3">
    <property type="entry name" value="NITRONATE MONOOXYGENASE-RELATED"/>
    <property type="match status" value="1"/>
</dbReference>
<dbReference type="InterPro" id="IPR013785">
    <property type="entry name" value="Aldolase_TIM"/>
</dbReference>
<comment type="similarity">
    <text evidence="2">Belongs to the nitronate monooxygenase family. NMO class I subfamily.</text>
</comment>
<keyword evidence="4" id="KW-0285">Flavoprotein</keyword>
<keyword evidence="7 10" id="KW-0503">Monooxygenase</keyword>
<evidence type="ECO:0000256" key="4">
    <source>
        <dbReference type="ARBA" id="ARBA00022630"/>
    </source>
</evidence>
<evidence type="ECO:0000256" key="3">
    <source>
        <dbReference type="ARBA" id="ARBA00022575"/>
    </source>
</evidence>
<evidence type="ECO:0000256" key="7">
    <source>
        <dbReference type="ARBA" id="ARBA00023033"/>
    </source>
</evidence>
<evidence type="ECO:0000313" key="11">
    <source>
        <dbReference type="Proteomes" id="UP001499979"/>
    </source>
</evidence>
<dbReference type="Proteomes" id="UP001499979">
    <property type="component" value="Unassembled WGS sequence"/>
</dbReference>
<comment type="caution">
    <text evidence="10">The sequence shown here is derived from an EMBL/GenBank/DDBJ whole genome shotgun (WGS) entry which is preliminary data.</text>
</comment>
<evidence type="ECO:0000256" key="5">
    <source>
        <dbReference type="ARBA" id="ARBA00022643"/>
    </source>
</evidence>
<gene>
    <name evidence="10" type="ORF">GCM10009606_31950</name>
</gene>
<protein>
    <recommendedName>
        <fullName evidence="8">Propionate 3-nitronate monooxygenase</fullName>
    </recommendedName>
</protein>
<evidence type="ECO:0000256" key="2">
    <source>
        <dbReference type="ARBA" id="ARBA00009881"/>
    </source>
</evidence>
<dbReference type="CDD" id="cd04730">
    <property type="entry name" value="NPD_like"/>
    <property type="match status" value="1"/>
</dbReference>
<proteinExistence type="inferred from homology"/>
<evidence type="ECO:0000256" key="6">
    <source>
        <dbReference type="ARBA" id="ARBA00023002"/>
    </source>
</evidence>
<evidence type="ECO:0000256" key="1">
    <source>
        <dbReference type="ARBA" id="ARBA00001917"/>
    </source>
</evidence>